<feature type="chain" id="PRO_5022982566" evidence="4">
    <location>
        <begin position="25"/>
        <end position="312"/>
    </location>
</feature>
<dbReference type="Gene3D" id="2.60.40.2500">
    <property type="match status" value="1"/>
</dbReference>
<evidence type="ECO:0000256" key="2">
    <source>
        <dbReference type="ARBA" id="ARBA00022729"/>
    </source>
</evidence>
<dbReference type="InterPro" id="IPR010258">
    <property type="entry name" value="Conjugal_tfr_TrbG/VirB9/CagX"/>
</dbReference>
<feature type="compositionally biased region" description="Polar residues" evidence="3">
    <location>
        <begin position="45"/>
        <end position="59"/>
    </location>
</feature>
<accession>A0A5C4S490</accession>
<feature type="signal peptide" evidence="4">
    <location>
        <begin position="1"/>
        <end position="24"/>
    </location>
</feature>
<proteinExistence type="inferred from homology"/>
<evidence type="ECO:0000313" key="6">
    <source>
        <dbReference type="Proteomes" id="UP000309544"/>
    </source>
</evidence>
<keyword evidence="6" id="KW-1185">Reference proteome</keyword>
<sequence>MDRRMIRTACMLLPVLILPGCASSSPDAFVEANEQSSRPAPPALVQSSPLAKNRVQQVPQELEEDVSATPWRVIEKANRASAQNPDMTGFFNAIMLYDYVPGSLYQVYAAPLRLTDIQLQPGEKLVGTPAAGDTVRWILGTGKSKVEGQEQQHIYVKATRPGLKTTLVVTTDRRTYHIELHSYRETYMAAVQWRYPDNELHIPGGSFADDTVASNVDIRSLDFGYDVSVKRGRDLDWKPLKVFDDGRKTFIQFPPDMLTKEAPVLFVVSKRGETQLVNYRVKDEYFVVDRLFRKAELRLGSKNQDIVRITKI</sequence>
<protein>
    <submittedName>
        <fullName evidence="5">P-type conjugative transfer protein TrbG</fullName>
    </submittedName>
</protein>
<gene>
    <name evidence="5" type="primary">trbG</name>
    <name evidence="5" type="ORF">FGF68_02285</name>
</gene>
<keyword evidence="2 4" id="KW-0732">Signal</keyword>
<dbReference type="AlphaFoldDB" id="A0A5C4S490"/>
<comment type="caution">
    <text evidence="5">The sequence shown here is derived from an EMBL/GenBank/DDBJ whole genome shotgun (WGS) entry which is preliminary data.</text>
</comment>
<evidence type="ECO:0000256" key="4">
    <source>
        <dbReference type="SAM" id="SignalP"/>
    </source>
</evidence>
<feature type="region of interest" description="Disordered" evidence="3">
    <location>
        <begin position="29"/>
        <end position="63"/>
    </location>
</feature>
<dbReference type="NCBIfam" id="TIGR02775">
    <property type="entry name" value="TrbG_Ti"/>
    <property type="match status" value="1"/>
</dbReference>
<evidence type="ECO:0000256" key="3">
    <source>
        <dbReference type="SAM" id="MobiDB-lite"/>
    </source>
</evidence>
<dbReference type="CDD" id="cd06911">
    <property type="entry name" value="VirB9_CagX_TrbG"/>
    <property type="match status" value="1"/>
</dbReference>
<dbReference type="EMBL" id="VDCI01000001">
    <property type="protein sequence ID" value="TNJ38028.1"/>
    <property type="molecule type" value="Genomic_DNA"/>
</dbReference>
<comment type="similarity">
    <text evidence="1">Belongs to the TrbG/VirB9 family.</text>
</comment>
<evidence type="ECO:0000313" key="5">
    <source>
        <dbReference type="EMBL" id="TNJ38028.1"/>
    </source>
</evidence>
<dbReference type="Proteomes" id="UP000309544">
    <property type="component" value="Unassembled WGS sequence"/>
</dbReference>
<dbReference type="InterPro" id="IPR014142">
    <property type="entry name" value="TrbG_Ti"/>
</dbReference>
<dbReference type="Pfam" id="PF03524">
    <property type="entry name" value="CagX"/>
    <property type="match status" value="1"/>
</dbReference>
<organism evidence="5 6">
    <name type="scientific">Prosthecochloris vibrioformis</name>
    <name type="common">Chlorobium vibrioforme</name>
    <dbReference type="NCBI Taxonomy" id="1098"/>
    <lineage>
        <taxon>Bacteria</taxon>
        <taxon>Pseudomonadati</taxon>
        <taxon>Chlorobiota</taxon>
        <taxon>Chlorobiia</taxon>
        <taxon>Chlorobiales</taxon>
        <taxon>Chlorobiaceae</taxon>
        <taxon>Prosthecochloris</taxon>
    </lineage>
</organism>
<name>A0A5C4S490_PROVB</name>
<reference evidence="5 6" key="1">
    <citation type="submission" date="2019-05" db="EMBL/GenBank/DDBJ databases">
        <title>Draft Whole-Genome sequence of the green sulfur bacterium Prosthecochloris vibrioformis DSM 260.</title>
        <authorList>
            <person name="Meyer T.E."/>
            <person name="Kyndt J.A."/>
        </authorList>
    </citation>
    <scope>NUCLEOTIDE SEQUENCE [LARGE SCALE GENOMIC DNA]</scope>
    <source>
        <strain evidence="5 6">DSM 260</strain>
    </source>
</reference>
<evidence type="ECO:0000256" key="1">
    <source>
        <dbReference type="ARBA" id="ARBA00006135"/>
    </source>
</evidence>
<dbReference type="InterPro" id="IPR033645">
    <property type="entry name" value="VirB9/CagX/TrbG_C"/>
</dbReference>
<dbReference type="InterPro" id="IPR038161">
    <property type="entry name" value="VirB9/CagX/TrbG_C_sf"/>
</dbReference>